<organism evidence="1 2">
    <name type="scientific">Enterococcus avium</name>
    <name type="common">Streptococcus avium</name>
    <dbReference type="NCBI Taxonomy" id="33945"/>
    <lineage>
        <taxon>Bacteria</taxon>
        <taxon>Bacillati</taxon>
        <taxon>Bacillota</taxon>
        <taxon>Bacilli</taxon>
        <taxon>Lactobacillales</taxon>
        <taxon>Enterococcaceae</taxon>
        <taxon>Enterococcus</taxon>
    </lineage>
</organism>
<comment type="caution">
    <text evidence="1">The sequence shown here is derived from an EMBL/GenBank/DDBJ whole genome shotgun (WGS) entry which is preliminary data.</text>
</comment>
<evidence type="ECO:0000313" key="2">
    <source>
        <dbReference type="Proteomes" id="UP000288388"/>
    </source>
</evidence>
<gene>
    <name evidence="1" type="ORF">EK398_11130</name>
</gene>
<reference evidence="1 2" key="1">
    <citation type="submission" date="2018-12" db="EMBL/GenBank/DDBJ databases">
        <title>A novel vanA-carrying plasmid in a clinical isolate of Enterococcus avium.</title>
        <authorList>
            <person name="Bernasconi O.J."/>
            <person name="Luzzaro F."/>
            <person name="Endimiani A."/>
        </authorList>
    </citation>
    <scope>NUCLEOTIDE SEQUENCE [LARGE SCALE GENOMIC DNA]</scope>
    <source>
        <strain evidence="1 2">LC0559/18</strain>
    </source>
</reference>
<dbReference type="AlphaFoldDB" id="A0A437UNX5"/>
<dbReference type="EMBL" id="RYZS01000001">
    <property type="protein sequence ID" value="RVU95337.1"/>
    <property type="molecule type" value="Genomic_DNA"/>
</dbReference>
<proteinExistence type="predicted"/>
<accession>A0A437UNX5</accession>
<evidence type="ECO:0000313" key="1">
    <source>
        <dbReference type="EMBL" id="RVU95337.1"/>
    </source>
</evidence>
<name>A0A437UNX5_ENTAV</name>
<dbReference type="Proteomes" id="UP000288388">
    <property type="component" value="Unassembled WGS sequence"/>
</dbReference>
<dbReference type="RefSeq" id="WP_127979105.1">
    <property type="nucleotide sequence ID" value="NZ_JBPFKW010000050.1"/>
</dbReference>
<protein>
    <submittedName>
        <fullName evidence="1">Uncharacterized protein</fullName>
    </submittedName>
</protein>
<sequence>MKKHLLNKNQLFSLKRKTLEKRIRKYYFETGDAKDTLEFLLVLQVREELTNDDFSFMMVDIVKHIFMKTKNTRLLRRLSIFFEDYFDKKEWKVLSRRLFTVKHFIADKLEKLYTHFAKMPLKSLVGS</sequence>